<dbReference type="Proteomes" id="UP000193689">
    <property type="component" value="Unassembled WGS sequence"/>
</dbReference>
<gene>
    <name evidence="1" type="ORF">BCR38DRAFT_124698</name>
</gene>
<protein>
    <submittedName>
        <fullName evidence="1">Uncharacterized protein</fullName>
    </submittedName>
</protein>
<comment type="caution">
    <text evidence="1">The sequence shown here is derived from an EMBL/GenBank/DDBJ whole genome shotgun (WGS) entry which is preliminary data.</text>
</comment>
<dbReference type="InParanoid" id="A0A1Y2D8C2"/>
<dbReference type="RefSeq" id="XP_040709614.1">
    <property type="nucleotide sequence ID" value="XM_040853504.1"/>
</dbReference>
<dbReference type="EMBL" id="MCFJ01000027">
    <property type="protein sequence ID" value="ORY55467.1"/>
    <property type="molecule type" value="Genomic_DNA"/>
</dbReference>
<accession>A0A1Y2D8C2</accession>
<organism evidence="1 2">
    <name type="scientific">Pseudomassariella vexata</name>
    <dbReference type="NCBI Taxonomy" id="1141098"/>
    <lineage>
        <taxon>Eukaryota</taxon>
        <taxon>Fungi</taxon>
        <taxon>Dikarya</taxon>
        <taxon>Ascomycota</taxon>
        <taxon>Pezizomycotina</taxon>
        <taxon>Sordariomycetes</taxon>
        <taxon>Xylariomycetidae</taxon>
        <taxon>Amphisphaeriales</taxon>
        <taxon>Pseudomassariaceae</taxon>
        <taxon>Pseudomassariella</taxon>
    </lineage>
</organism>
<evidence type="ECO:0000313" key="2">
    <source>
        <dbReference type="Proteomes" id="UP000193689"/>
    </source>
</evidence>
<dbReference type="GeneID" id="63769716"/>
<dbReference type="OrthoDB" id="5428138at2759"/>
<proteinExistence type="predicted"/>
<evidence type="ECO:0000313" key="1">
    <source>
        <dbReference type="EMBL" id="ORY55467.1"/>
    </source>
</evidence>
<dbReference type="STRING" id="1141098.A0A1Y2D8C2"/>
<reference evidence="1 2" key="1">
    <citation type="submission" date="2016-07" db="EMBL/GenBank/DDBJ databases">
        <title>Pervasive Adenine N6-methylation of Active Genes in Fungi.</title>
        <authorList>
            <consortium name="DOE Joint Genome Institute"/>
            <person name="Mondo S.J."/>
            <person name="Dannebaum R.O."/>
            <person name="Kuo R.C."/>
            <person name="Labutti K."/>
            <person name="Haridas S."/>
            <person name="Kuo A."/>
            <person name="Salamov A."/>
            <person name="Ahrendt S.R."/>
            <person name="Lipzen A."/>
            <person name="Sullivan W."/>
            <person name="Andreopoulos W.B."/>
            <person name="Clum A."/>
            <person name="Lindquist E."/>
            <person name="Daum C."/>
            <person name="Ramamoorthy G.K."/>
            <person name="Gryganskyi A."/>
            <person name="Culley D."/>
            <person name="Magnuson J.K."/>
            <person name="James T.Y."/>
            <person name="O'Malley M.A."/>
            <person name="Stajich J.E."/>
            <person name="Spatafora J.W."/>
            <person name="Visel A."/>
            <person name="Grigoriev I.V."/>
        </authorList>
    </citation>
    <scope>NUCLEOTIDE SEQUENCE [LARGE SCALE GENOMIC DNA]</scope>
    <source>
        <strain evidence="1 2">CBS 129021</strain>
    </source>
</reference>
<dbReference type="AlphaFoldDB" id="A0A1Y2D8C2"/>
<sequence length="294" mass="34228">MGLIPYAKEHSIDLISRGKGFRLWLEKMPFVPGTLPWILEDIHHIMDFEKDGAKQAKAFYPRADQHELREELLDSMKRTVWYDLVISTLGKPLKADILESHGFSLCHICGLELYDGFFEREMLSRSLLTRCCKGCSLIAILNMENHNFLQLKSEVAQSLFERAKTPRTYFLFETKLGAEAIAKSRGLAKQSQNRCFDRAQEKYWSYHKEILEGEQYREDVAIYDCCNKRETLKNIERLQKSRDVLYTQLGGQVKPVVGRERAADWNVRKRDYLLQRQVEEDNLVNRGPHPGLGK</sequence>
<keyword evidence="2" id="KW-1185">Reference proteome</keyword>
<name>A0A1Y2D8C2_9PEZI</name>